<dbReference type="EMBL" id="RCDD01000003">
    <property type="protein sequence ID" value="RLK58016.1"/>
    <property type="molecule type" value="Genomic_DNA"/>
</dbReference>
<feature type="signal peptide" evidence="1">
    <location>
        <begin position="1"/>
        <end position="33"/>
    </location>
</feature>
<evidence type="ECO:0000313" key="3">
    <source>
        <dbReference type="Proteomes" id="UP000282454"/>
    </source>
</evidence>
<proteinExistence type="predicted"/>
<organism evidence="2 3">
    <name type="scientific">Actinokineospora cianjurensis</name>
    <dbReference type="NCBI Taxonomy" id="585224"/>
    <lineage>
        <taxon>Bacteria</taxon>
        <taxon>Bacillati</taxon>
        <taxon>Actinomycetota</taxon>
        <taxon>Actinomycetes</taxon>
        <taxon>Pseudonocardiales</taxon>
        <taxon>Pseudonocardiaceae</taxon>
        <taxon>Actinokineospora</taxon>
    </lineage>
</organism>
<name>A0A421B164_9PSEU</name>
<protein>
    <recommendedName>
        <fullName evidence="4">DNRLRE domain-containing protein</fullName>
    </recommendedName>
</protein>
<dbReference type="RefSeq" id="WP_147460080.1">
    <property type="nucleotide sequence ID" value="NZ_RCDD01000003.1"/>
</dbReference>
<dbReference type="AlphaFoldDB" id="A0A421B164"/>
<keyword evidence="3" id="KW-1185">Reference proteome</keyword>
<comment type="caution">
    <text evidence="2">The sequence shown here is derived from an EMBL/GenBank/DDBJ whole genome shotgun (WGS) entry which is preliminary data.</text>
</comment>
<evidence type="ECO:0000313" key="2">
    <source>
        <dbReference type="EMBL" id="RLK58016.1"/>
    </source>
</evidence>
<evidence type="ECO:0008006" key="4">
    <source>
        <dbReference type="Google" id="ProtNLM"/>
    </source>
</evidence>
<dbReference type="Proteomes" id="UP000282454">
    <property type="component" value="Unassembled WGS sequence"/>
</dbReference>
<evidence type="ECO:0000256" key="1">
    <source>
        <dbReference type="SAM" id="SignalP"/>
    </source>
</evidence>
<gene>
    <name evidence="2" type="ORF">CLV68_4107</name>
</gene>
<feature type="chain" id="PRO_5019029165" description="DNRLRE domain-containing protein" evidence="1">
    <location>
        <begin position="34"/>
        <end position="688"/>
    </location>
</feature>
<dbReference type="OrthoDB" id="3439746at2"/>
<keyword evidence="1" id="KW-0732">Signal</keyword>
<reference evidence="2 3" key="1">
    <citation type="submission" date="2018-10" db="EMBL/GenBank/DDBJ databases">
        <title>Genomic Encyclopedia of Archaeal and Bacterial Type Strains, Phase II (KMG-II): from individual species to whole genera.</title>
        <authorList>
            <person name="Goeker M."/>
        </authorList>
    </citation>
    <scope>NUCLEOTIDE SEQUENCE [LARGE SCALE GENOMIC DNA]</scope>
    <source>
        <strain evidence="2 3">DSM 45657</strain>
    </source>
</reference>
<sequence>MKRNIASRRLARLGVVVAAAVAGTLVAVSPAQAEPQLPSTGLRPLAWVGVDSRDPNGRITSGPVRLGSWKDEQGRKHVGKAYLTYDISAFRAAKLFTANAFFRETAAADCAKKRMIEVWETTPEDHSPTWADQPIERNILPGTKPTQCVSQSLSWDATDAVQHALTRGDTTVTLAIRIAGDQEGNVAFGRTVDPPWSTLGLRYNHTPDVPTEFAVGGYTGSPACPAYLPGYDIQVRARVSDPDGSNGLRARWAFWPVANPSQRTEVVQDASFWAATSVPKALQVHNSKIAVAVRAEDGFAVSAWTTPCEYTTDTQSPTAAPTVTSSVYPPSTGQFPLTGGTGVPGEFTFGANGVDDIASYHYEGPGVWADVPADRLGGSATVTITPKSWGNFRLSVTAIDRAGLRSPVTEYEFLVRETGPYLEGPYQVIAGQATAFTVRANQDGAVSVTYRLDNGQETTLPLSAEGTAALSLTIPTLQPAFRQVVLWTTDGAGRRSGVMNRTIAVNQAEPEVTVTPEEAEAGVERTITFTSSRSDIASYTYSLNYGAPTTVPAVNGKGSFTWTPPVSGYISLDVHGTTTSGERTGTTYSSVYVSPSKPAVSSAEYPEGATSGAPGTPGTFHLALTGAAEYVVQFEGEYKYVTADQDGNATVELTPTSAGQKSVFVTAYLVTWDSSDTREYRFTVGDGA</sequence>
<accession>A0A421B164</accession>